<evidence type="ECO:0000313" key="5">
    <source>
        <dbReference type="EMBL" id="TGJ77813.1"/>
    </source>
</evidence>
<reference evidence="5 6" key="1">
    <citation type="submission" date="2019-04" db="EMBL/GenBank/DDBJ databases">
        <authorList>
            <person name="Poehlein A."/>
            <person name="Bengelsdorf F.R."/>
            <person name="Duerre P."/>
            <person name="Daniel R."/>
        </authorList>
    </citation>
    <scope>NUCLEOTIDE SEQUENCE [LARGE SCALE GENOMIC DNA]</scope>
    <source>
        <strain evidence="5 6">BS-1</strain>
    </source>
</reference>
<dbReference type="SUPFAM" id="SSF54637">
    <property type="entry name" value="Thioesterase/thiol ester dehydrase-isomerase"/>
    <property type="match status" value="1"/>
</dbReference>
<dbReference type="AlphaFoldDB" id="A0A4Z0YGG2"/>
<dbReference type="GO" id="GO:0052816">
    <property type="term" value="F:long-chain fatty acyl-CoA hydrolase activity"/>
    <property type="evidence" value="ECO:0007669"/>
    <property type="project" value="TreeGrafter"/>
</dbReference>
<evidence type="ECO:0000256" key="2">
    <source>
        <dbReference type="ARBA" id="ARBA00022801"/>
    </source>
</evidence>
<dbReference type="PANTHER" id="PTHR11049">
    <property type="entry name" value="ACYL COENZYME A THIOESTER HYDROLASE"/>
    <property type="match status" value="1"/>
</dbReference>
<dbReference type="InterPro" id="IPR029069">
    <property type="entry name" value="HotDog_dom_sf"/>
</dbReference>
<accession>A0A4Z0YGG2</accession>
<keyword evidence="2 3" id="KW-0378">Hydrolase</keyword>
<dbReference type="GO" id="GO:0009062">
    <property type="term" value="P:fatty acid catabolic process"/>
    <property type="evidence" value="ECO:0007669"/>
    <property type="project" value="TreeGrafter"/>
</dbReference>
<comment type="similarity">
    <text evidence="1">Belongs to the acyl coenzyme A hydrolase family.</text>
</comment>
<dbReference type="CDD" id="cd03442">
    <property type="entry name" value="BFIT_BACH"/>
    <property type="match status" value="1"/>
</dbReference>
<dbReference type="EC" id="3.1.2.-" evidence="5"/>
<dbReference type="GO" id="GO:0005829">
    <property type="term" value="C:cytosol"/>
    <property type="evidence" value="ECO:0007669"/>
    <property type="project" value="TreeGrafter"/>
</dbReference>
<dbReference type="RefSeq" id="WP_135656816.1">
    <property type="nucleotide sequence ID" value="NZ_JAJUFJ010000004.1"/>
</dbReference>
<dbReference type="Proteomes" id="UP000297714">
    <property type="component" value="Unassembled WGS sequence"/>
</dbReference>
<name>A0A4Z0YGG2_9FIRM</name>
<proteinExistence type="inferred from homology"/>
<dbReference type="InterPro" id="IPR033120">
    <property type="entry name" value="HOTDOG_ACOT"/>
</dbReference>
<dbReference type="PROSITE" id="PS51770">
    <property type="entry name" value="HOTDOG_ACOT"/>
    <property type="match status" value="1"/>
</dbReference>
<evidence type="ECO:0000256" key="1">
    <source>
        <dbReference type="ARBA" id="ARBA00010458"/>
    </source>
</evidence>
<dbReference type="Gene3D" id="3.10.129.10">
    <property type="entry name" value="Hotdog Thioesterase"/>
    <property type="match status" value="1"/>
</dbReference>
<comment type="caution">
    <text evidence="5">The sequence shown here is derived from an EMBL/GenBank/DDBJ whole genome shotgun (WGS) entry which is preliminary data.</text>
</comment>
<feature type="domain" description="HotDog ACOT-type" evidence="4">
    <location>
        <begin position="10"/>
        <end position="121"/>
    </location>
</feature>
<dbReference type="EMBL" id="SRMQ01000001">
    <property type="protein sequence ID" value="TGJ77813.1"/>
    <property type="molecule type" value="Genomic_DNA"/>
</dbReference>
<dbReference type="OrthoDB" id="9791628at2"/>
<gene>
    <name evidence="5" type="ORF">CAGA_02170</name>
</gene>
<evidence type="ECO:0000313" key="6">
    <source>
        <dbReference type="Proteomes" id="UP000297714"/>
    </source>
</evidence>
<keyword evidence="6" id="KW-1185">Reference proteome</keyword>
<dbReference type="GO" id="GO:0006637">
    <property type="term" value="P:acyl-CoA metabolic process"/>
    <property type="evidence" value="ECO:0007669"/>
    <property type="project" value="TreeGrafter"/>
</dbReference>
<sequence>MNELPAKHVKDSEVEQVHSIFYNHLNGQGRVFGGQLAAWIDIVAGAVARRHCNRNVTTAEIDSLQFKSPVYANCLVILHGKITYVGTTSMEVRVDSFSEDLTGTRKLVNTAYLVLVALDENEKPVPVPRLILDNFQEEAEWHAAEKRRKLRQQRRLEAY</sequence>
<organism evidence="5 6">
    <name type="scientific">Caproiciproducens galactitolivorans</name>
    <dbReference type="NCBI Taxonomy" id="642589"/>
    <lineage>
        <taxon>Bacteria</taxon>
        <taxon>Bacillati</taxon>
        <taxon>Bacillota</taxon>
        <taxon>Clostridia</taxon>
        <taxon>Eubacteriales</taxon>
        <taxon>Acutalibacteraceae</taxon>
        <taxon>Caproiciproducens</taxon>
    </lineage>
</organism>
<dbReference type="InterPro" id="IPR040170">
    <property type="entry name" value="Cytosol_ACT"/>
</dbReference>
<protein>
    <submittedName>
        <fullName evidence="5">Putative acyl-CoA thioester hydrolase</fullName>
        <ecNumber evidence="5">3.1.2.-</ecNumber>
    </submittedName>
</protein>
<evidence type="ECO:0000256" key="3">
    <source>
        <dbReference type="PROSITE-ProRule" id="PRU01106"/>
    </source>
</evidence>
<dbReference type="InterPro" id="IPR006683">
    <property type="entry name" value="Thioestr_dom"/>
</dbReference>
<dbReference type="PANTHER" id="PTHR11049:SF24">
    <property type="entry name" value="CYTOSOLIC ACYL COENZYME A THIOESTER HYDROLASE"/>
    <property type="match status" value="1"/>
</dbReference>
<dbReference type="Pfam" id="PF03061">
    <property type="entry name" value="4HBT"/>
    <property type="match status" value="1"/>
</dbReference>
<evidence type="ECO:0000259" key="4">
    <source>
        <dbReference type="PROSITE" id="PS51770"/>
    </source>
</evidence>